<feature type="compositionally biased region" description="Gly residues" evidence="2">
    <location>
        <begin position="1117"/>
        <end position="1126"/>
    </location>
</feature>
<dbReference type="CDD" id="cd03784">
    <property type="entry name" value="GT1_Gtf-like"/>
    <property type="match status" value="1"/>
</dbReference>
<keyword evidence="6" id="KW-1185">Reference proteome</keyword>
<feature type="region of interest" description="Disordered" evidence="2">
    <location>
        <begin position="948"/>
        <end position="1031"/>
    </location>
</feature>
<reference evidence="5 6" key="1">
    <citation type="submission" date="2024-02" db="EMBL/GenBank/DDBJ databases">
        <title>De novo assembly and annotation of 12 fungi associated with fruit tree decline syndrome in Ontario, Canada.</title>
        <authorList>
            <person name="Sulman M."/>
            <person name="Ellouze W."/>
            <person name="Ilyukhin E."/>
        </authorList>
    </citation>
    <scope>NUCLEOTIDE SEQUENCE [LARGE SCALE GENOMIC DNA]</scope>
    <source>
        <strain evidence="5 6">M1-105</strain>
    </source>
</reference>
<evidence type="ECO:0000256" key="1">
    <source>
        <dbReference type="ARBA" id="ARBA00022679"/>
    </source>
</evidence>
<protein>
    <recommendedName>
        <fullName evidence="7">Glycosyltransferase family 28 N-terminal domain-containing protein</fullName>
    </recommendedName>
</protein>
<feature type="region of interest" description="Disordered" evidence="2">
    <location>
        <begin position="684"/>
        <end position="731"/>
    </location>
</feature>
<feature type="compositionally biased region" description="Basic and acidic residues" evidence="2">
    <location>
        <begin position="1084"/>
        <end position="1104"/>
    </location>
</feature>
<evidence type="ECO:0000313" key="6">
    <source>
        <dbReference type="Proteomes" id="UP001521116"/>
    </source>
</evidence>
<proteinExistence type="predicted"/>
<evidence type="ECO:0000313" key="5">
    <source>
        <dbReference type="EMBL" id="KAL1632807.1"/>
    </source>
</evidence>
<dbReference type="Gene3D" id="3.40.50.2000">
    <property type="entry name" value="Glycogen Phosphorylase B"/>
    <property type="match status" value="2"/>
</dbReference>
<feature type="compositionally biased region" description="Low complexity" evidence="2">
    <location>
        <begin position="753"/>
        <end position="782"/>
    </location>
</feature>
<accession>A0ABR3T094</accession>
<sequence length="1249" mass="131725">MDDKQPANEAEDRFRYVPASSSQPQPQSHPQPQPQPPPPRPPADDGDDFHNTPAPPAYSSLNFGHNVGFNDSNVQGGAAATEDGRIDMQILDRDNRLSKLLIPALETLQDQEATPASSAASDVSSASGQHSALSPPRMNVVIQVVGSRGDVQPFVALGKLLREKYGHRVRLATHGNFRAFVTGHGLEFFDIGGSPAQLMEFMVKNPGLVPDLKSFTAGDVNRRRKDIEQILHGCWRSCIDPGEGPASTLDGGADVDVASVSSSASQPPPPFVADAIIANPPSFAHVHVAEKLGVPLHVMFTMPWSPTQAFPHPLSKITSTNTDPHLRNFVSYALVDMLMWQGLGDVINRFRESELFLAPLGLGSAAGLVHRLKIPVTYCWSPALLPKPRDWNSTIDVSGFFFLETKTAYAPPPDLAAFLAAGPPPVYIGFGSIVVDDPAALTATVLGALQRSGQRALVSRGWGNLGGASSPASPDSPSAPPSDSVFFLGDCPHDWLFARVSCVVHHGGAGTLAAGLAAGCPTVVVPFFGDQFFWGGIVARAGAGPDPIHHKQLTAENLSCAIGTALLPETRERAARIAAQLRAEDGPERAARSFHRGLKLRDKRCAVAPQRAAVWWHAKARTRLSALAAAVLGSEELLDFDDLALHRPCEYDTDEGPWDPVSGGAGVLLGTLRSLGAGIADIPSALSSSSSTTKKEHPPGSNGSRTPTIKSSASVPGSRRSSMDDVRTVSASDAARHRLEADFGPAPVAHQRSMTSLHHSSTTSSHKSNGSDSSSTHNTSSSKRSRVLSAGIKAPMDLTLSIAKGFHNAPKLYGDPTVRKNKKVTGLASGLKEAGKELGLGFYDGFTGLITQPIKGAYHEGPVGLAKGLVWGSLGVLIKPGAAVFGLPGYGFKGIYMELSKHSGKSERNYVVAARMAQGLEELGRVRPDEVARIVGAWKALAARTPGVLPARSGSKGKQRAVDGGGETHHGGIHGAWSGFRHRHGSQRSVNGARGRGVDVQRAASRGGARGGGHAVPAGFTSSGLPQDWHGPVEEEELPAYEEVEGSVAAGSTVPADSRTVISELDSRTVVSELESEPTGARYPPEKTGLHDRQPSGPGDHHQEYVVSPVSPASDRSGGGGGGGGRPYSADGGSSAPPHIRESVAMAVADGYSPTVEEASYAVVTRSGYAPAQQSMDGIAELEVPEQPHHHHLHDDGASGHFSFIEGDDQRIMRSPERGRQRQGEGEVPNGTPVSPRRSSIAKDSTLRP</sequence>
<evidence type="ECO:0000259" key="4">
    <source>
        <dbReference type="Pfam" id="PF06722"/>
    </source>
</evidence>
<dbReference type="InterPro" id="IPR010610">
    <property type="entry name" value="EryCIII-like_C"/>
</dbReference>
<feature type="region of interest" description="Disordered" evidence="2">
    <location>
        <begin position="1"/>
        <end position="64"/>
    </location>
</feature>
<feature type="region of interest" description="Disordered" evidence="2">
    <location>
        <begin position="111"/>
        <end position="133"/>
    </location>
</feature>
<feature type="compositionally biased region" description="Low complexity" evidence="2">
    <location>
        <begin position="711"/>
        <end position="720"/>
    </location>
</feature>
<feature type="domain" description="Glycosyltransferase family 28 N-terminal" evidence="3">
    <location>
        <begin position="140"/>
        <end position="207"/>
    </location>
</feature>
<dbReference type="Pfam" id="PF06722">
    <property type="entry name" value="EryCIII-like_C"/>
    <property type="match status" value="1"/>
</dbReference>
<dbReference type="PANTHER" id="PTHR48050:SF13">
    <property type="entry name" value="STEROL 3-BETA-GLUCOSYLTRANSFERASE UGT80A2"/>
    <property type="match status" value="1"/>
</dbReference>
<feature type="region of interest" description="Disordered" evidence="2">
    <location>
        <begin position="1188"/>
        <end position="1249"/>
    </location>
</feature>
<feature type="compositionally biased region" description="Pro residues" evidence="2">
    <location>
        <begin position="27"/>
        <end position="41"/>
    </location>
</feature>
<name>A0ABR3T094_9PEZI</name>
<feature type="compositionally biased region" description="Basic and acidic residues" evidence="2">
    <location>
        <begin position="1"/>
        <end position="15"/>
    </location>
</feature>
<dbReference type="PANTHER" id="PTHR48050">
    <property type="entry name" value="STEROL 3-BETA-GLUCOSYLTRANSFERASE"/>
    <property type="match status" value="1"/>
</dbReference>
<dbReference type="InterPro" id="IPR002213">
    <property type="entry name" value="UDP_glucos_trans"/>
</dbReference>
<dbReference type="InterPro" id="IPR050426">
    <property type="entry name" value="Glycosyltransferase_28"/>
</dbReference>
<keyword evidence="1" id="KW-0808">Transferase</keyword>
<feature type="compositionally biased region" description="Polar residues" evidence="2">
    <location>
        <begin position="701"/>
        <end position="710"/>
    </location>
</feature>
<dbReference type="InterPro" id="IPR004276">
    <property type="entry name" value="GlycoTrans_28_N"/>
</dbReference>
<feature type="domain" description="Erythromycin biosynthesis protein CIII-like C-terminal" evidence="4">
    <location>
        <begin position="492"/>
        <end position="589"/>
    </location>
</feature>
<comment type="caution">
    <text evidence="5">The sequence shown here is derived from an EMBL/GenBank/DDBJ whole genome shotgun (WGS) entry which is preliminary data.</text>
</comment>
<feature type="compositionally biased region" description="Low complexity" evidence="2">
    <location>
        <begin position="116"/>
        <end position="127"/>
    </location>
</feature>
<evidence type="ECO:0000256" key="2">
    <source>
        <dbReference type="SAM" id="MobiDB-lite"/>
    </source>
</evidence>
<feature type="compositionally biased region" description="Basic and acidic residues" evidence="2">
    <location>
        <begin position="1208"/>
        <end position="1225"/>
    </location>
</feature>
<organism evidence="5 6">
    <name type="scientific">Neofusicoccum ribis</name>
    <dbReference type="NCBI Taxonomy" id="45134"/>
    <lineage>
        <taxon>Eukaryota</taxon>
        <taxon>Fungi</taxon>
        <taxon>Dikarya</taxon>
        <taxon>Ascomycota</taxon>
        <taxon>Pezizomycotina</taxon>
        <taxon>Dothideomycetes</taxon>
        <taxon>Dothideomycetes incertae sedis</taxon>
        <taxon>Botryosphaeriales</taxon>
        <taxon>Botryosphaeriaceae</taxon>
        <taxon>Neofusicoccum</taxon>
    </lineage>
</organism>
<dbReference type="Proteomes" id="UP001521116">
    <property type="component" value="Unassembled WGS sequence"/>
</dbReference>
<evidence type="ECO:0008006" key="7">
    <source>
        <dbReference type="Google" id="ProtNLM"/>
    </source>
</evidence>
<dbReference type="Pfam" id="PF03033">
    <property type="entry name" value="Glyco_transf_28"/>
    <property type="match status" value="1"/>
</dbReference>
<dbReference type="EMBL" id="JAJVDC020000026">
    <property type="protein sequence ID" value="KAL1632807.1"/>
    <property type="molecule type" value="Genomic_DNA"/>
</dbReference>
<feature type="region of interest" description="Disordered" evidence="2">
    <location>
        <begin position="745"/>
        <end position="787"/>
    </location>
</feature>
<gene>
    <name evidence="5" type="ORF">SLS56_003297</name>
</gene>
<feature type="region of interest" description="Disordered" evidence="2">
    <location>
        <begin position="1044"/>
        <end position="1138"/>
    </location>
</feature>
<dbReference type="SUPFAM" id="SSF53756">
    <property type="entry name" value="UDP-Glycosyltransferase/glycogen phosphorylase"/>
    <property type="match status" value="1"/>
</dbReference>
<evidence type="ECO:0000259" key="3">
    <source>
        <dbReference type="Pfam" id="PF03033"/>
    </source>
</evidence>